<protein>
    <submittedName>
        <fullName evidence="4">Response regulator transcription factor</fullName>
    </submittedName>
</protein>
<sequence>MRVFLVDDESLALDRLRTLFADIEGVEVVGQARDGATALEMMGELRPDLVILDVQMPGRNGLRIAGDITLEPRPEVVFVTAHEHYAPDAFEVDAADYLLKPVRFDRLRHAVERARRRRDLRDQAARAGMLEEELRELRAHGAGSHDSAEIWVPERHGHRRVPIGTIDWIEAARDYVLLHTDVRSHMLRTTMSALEEKLAGTSFVRVHRSAFVQPDRVMEIRRAGRSVTLILRDSTNVTVGPSYTASIEQALGLAKPPLSGENAMPQAGR</sequence>
<feature type="modified residue" description="4-aspartylphosphate" evidence="1">
    <location>
        <position position="53"/>
    </location>
</feature>
<gene>
    <name evidence="4" type="ORF">KFK14_13395</name>
</gene>
<accession>A0A975PZN8</accession>
<dbReference type="EMBL" id="CP073910">
    <property type="protein sequence ID" value="QUT04135.1"/>
    <property type="molecule type" value="Genomic_DNA"/>
</dbReference>
<dbReference type="SMART" id="SM00448">
    <property type="entry name" value="REC"/>
    <property type="match status" value="1"/>
</dbReference>
<keyword evidence="1" id="KW-0597">Phosphoprotein</keyword>
<dbReference type="KEGG" id="spph:KFK14_13395"/>
<dbReference type="RefSeq" id="WP_212608020.1">
    <property type="nucleotide sequence ID" value="NZ_CP073910.1"/>
</dbReference>
<dbReference type="Gene3D" id="3.40.50.2300">
    <property type="match status" value="1"/>
</dbReference>
<feature type="domain" description="HTH LytTR-type" evidence="3">
    <location>
        <begin position="150"/>
        <end position="253"/>
    </location>
</feature>
<feature type="domain" description="Response regulatory" evidence="2">
    <location>
        <begin position="2"/>
        <end position="115"/>
    </location>
</feature>
<evidence type="ECO:0000259" key="2">
    <source>
        <dbReference type="PROSITE" id="PS50110"/>
    </source>
</evidence>
<dbReference type="Pfam" id="PF04397">
    <property type="entry name" value="LytTR"/>
    <property type="match status" value="1"/>
</dbReference>
<dbReference type="Proteomes" id="UP000681425">
    <property type="component" value="Chromosome"/>
</dbReference>
<dbReference type="Gene3D" id="2.40.50.1020">
    <property type="entry name" value="LytTr DNA-binding domain"/>
    <property type="match status" value="1"/>
</dbReference>
<organism evidence="4 5">
    <name type="scientific">Sphingobium phenoxybenzoativorans</name>
    <dbReference type="NCBI Taxonomy" id="1592790"/>
    <lineage>
        <taxon>Bacteria</taxon>
        <taxon>Pseudomonadati</taxon>
        <taxon>Pseudomonadota</taxon>
        <taxon>Alphaproteobacteria</taxon>
        <taxon>Sphingomonadales</taxon>
        <taxon>Sphingomonadaceae</taxon>
        <taxon>Sphingobium</taxon>
    </lineage>
</organism>
<dbReference type="Pfam" id="PF00072">
    <property type="entry name" value="Response_reg"/>
    <property type="match status" value="1"/>
</dbReference>
<dbReference type="SUPFAM" id="SSF52172">
    <property type="entry name" value="CheY-like"/>
    <property type="match status" value="1"/>
</dbReference>
<dbReference type="GO" id="GO:0003677">
    <property type="term" value="F:DNA binding"/>
    <property type="evidence" value="ECO:0007669"/>
    <property type="project" value="InterPro"/>
</dbReference>
<dbReference type="PANTHER" id="PTHR37299:SF1">
    <property type="entry name" value="STAGE 0 SPORULATION PROTEIN A HOMOLOG"/>
    <property type="match status" value="1"/>
</dbReference>
<name>A0A975PZN8_9SPHN</name>
<dbReference type="PROSITE" id="PS50110">
    <property type="entry name" value="RESPONSE_REGULATORY"/>
    <property type="match status" value="1"/>
</dbReference>
<dbReference type="InterPro" id="IPR007492">
    <property type="entry name" value="LytTR_DNA-bd_dom"/>
</dbReference>
<evidence type="ECO:0000313" key="4">
    <source>
        <dbReference type="EMBL" id="QUT04135.1"/>
    </source>
</evidence>
<dbReference type="InterPro" id="IPR046947">
    <property type="entry name" value="LytR-like"/>
</dbReference>
<dbReference type="InterPro" id="IPR001789">
    <property type="entry name" value="Sig_transdc_resp-reg_receiver"/>
</dbReference>
<evidence type="ECO:0000259" key="3">
    <source>
        <dbReference type="PROSITE" id="PS50930"/>
    </source>
</evidence>
<reference evidence="4" key="1">
    <citation type="submission" date="2021-04" db="EMBL/GenBank/DDBJ databases">
        <title>Isolation of p-tert-butylphenol degrading bacteria Sphingobium phenoxybenzoativorans Tas13 from active sludge.</title>
        <authorList>
            <person name="Li Y."/>
        </authorList>
    </citation>
    <scope>NUCLEOTIDE SEQUENCE</scope>
    <source>
        <strain evidence="4">Tas13</strain>
    </source>
</reference>
<evidence type="ECO:0000313" key="5">
    <source>
        <dbReference type="Proteomes" id="UP000681425"/>
    </source>
</evidence>
<dbReference type="InterPro" id="IPR011006">
    <property type="entry name" value="CheY-like_superfamily"/>
</dbReference>
<dbReference type="SMART" id="SM00850">
    <property type="entry name" value="LytTR"/>
    <property type="match status" value="1"/>
</dbReference>
<dbReference type="PROSITE" id="PS50930">
    <property type="entry name" value="HTH_LYTTR"/>
    <property type="match status" value="1"/>
</dbReference>
<dbReference type="GO" id="GO:0000156">
    <property type="term" value="F:phosphorelay response regulator activity"/>
    <property type="evidence" value="ECO:0007669"/>
    <property type="project" value="InterPro"/>
</dbReference>
<evidence type="ECO:0000256" key="1">
    <source>
        <dbReference type="PROSITE-ProRule" id="PRU00169"/>
    </source>
</evidence>
<dbReference type="AlphaFoldDB" id="A0A975PZN8"/>
<keyword evidence="5" id="KW-1185">Reference proteome</keyword>
<dbReference type="PANTHER" id="PTHR37299">
    <property type="entry name" value="TRANSCRIPTIONAL REGULATOR-RELATED"/>
    <property type="match status" value="1"/>
</dbReference>
<proteinExistence type="predicted"/>